<dbReference type="InterPro" id="IPR039421">
    <property type="entry name" value="Type_1_exporter"/>
</dbReference>
<dbReference type="Proteomes" id="UP000003330">
    <property type="component" value="Unassembled WGS sequence"/>
</dbReference>
<dbReference type="SUPFAM" id="SSF52540">
    <property type="entry name" value="P-loop containing nucleoside triphosphate hydrolases"/>
    <property type="match status" value="1"/>
</dbReference>
<dbReference type="GO" id="GO:0016887">
    <property type="term" value="F:ATP hydrolysis activity"/>
    <property type="evidence" value="ECO:0007669"/>
    <property type="project" value="InterPro"/>
</dbReference>
<gene>
    <name evidence="2" type="ORF">STRIC_2313</name>
</gene>
<name>G5K1Q5_9STRE</name>
<dbReference type="Pfam" id="PF00005">
    <property type="entry name" value="ABC_tran"/>
    <property type="match status" value="1"/>
</dbReference>
<comment type="caution">
    <text evidence="2">The sequence shown here is derived from an EMBL/GenBank/DDBJ whole genome shotgun (WGS) entry which is preliminary data.</text>
</comment>
<dbReference type="PANTHER" id="PTHR43394:SF1">
    <property type="entry name" value="ATP-BINDING CASSETTE SUB-FAMILY B MEMBER 10, MITOCHONDRIAL"/>
    <property type="match status" value="1"/>
</dbReference>
<dbReference type="InterPro" id="IPR017871">
    <property type="entry name" value="ABC_transporter-like_CS"/>
</dbReference>
<dbReference type="EMBL" id="AEUX02000005">
    <property type="protein sequence ID" value="EHI70170.1"/>
    <property type="molecule type" value="Genomic_DNA"/>
</dbReference>
<keyword evidence="2" id="KW-0067">ATP-binding</keyword>
<protein>
    <submittedName>
        <fullName evidence="2">ABC transporter, ATP-binding domain protein</fullName>
    </submittedName>
</protein>
<evidence type="ECO:0000259" key="1">
    <source>
        <dbReference type="Pfam" id="PF00005"/>
    </source>
</evidence>
<dbReference type="Gene3D" id="3.40.50.300">
    <property type="entry name" value="P-loop containing nucleotide triphosphate hydrolases"/>
    <property type="match status" value="1"/>
</dbReference>
<dbReference type="eggNOG" id="COG1132">
    <property type="taxonomic scope" value="Bacteria"/>
</dbReference>
<accession>G5K1Q5</accession>
<keyword evidence="2" id="KW-0547">Nucleotide-binding</keyword>
<evidence type="ECO:0000313" key="2">
    <source>
        <dbReference type="EMBL" id="EHI70170.1"/>
    </source>
</evidence>
<dbReference type="GO" id="GO:0005524">
    <property type="term" value="F:ATP binding"/>
    <property type="evidence" value="ECO:0007669"/>
    <property type="project" value="UniProtKB-KW"/>
</dbReference>
<reference evidence="2 3" key="1">
    <citation type="journal article" date="2014" name="Int. J. Syst. Evol. Microbiol.">
        <title>Phylogenomics and the dynamic genome evolution of the genus Streptococcus.</title>
        <authorList>
            <consortium name="The Broad Institute Genome Sequencing Platform"/>
            <person name="Richards V.P."/>
            <person name="Palmer S.R."/>
            <person name="Pavinski Bitar P.D."/>
            <person name="Qin X."/>
            <person name="Weinstock G.M."/>
            <person name="Highlander S.K."/>
            <person name="Town C.D."/>
            <person name="Burne R.A."/>
            <person name="Stanhope M.J."/>
        </authorList>
    </citation>
    <scope>NUCLEOTIDE SEQUENCE [LARGE SCALE GENOMIC DNA]</scope>
    <source>
        <strain evidence="2 3">707-05</strain>
    </source>
</reference>
<dbReference type="InterPro" id="IPR003439">
    <property type="entry name" value="ABC_transporter-like_ATP-bd"/>
</dbReference>
<dbReference type="InterPro" id="IPR027417">
    <property type="entry name" value="P-loop_NTPase"/>
</dbReference>
<dbReference type="GO" id="GO:0015421">
    <property type="term" value="F:ABC-type oligopeptide transporter activity"/>
    <property type="evidence" value="ECO:0007669"/>
    <property type="project" value="TreeGrafter"/>
</dbReference>
<dbReference type="AlphaFoldDB" id="G5K1Q5"/>
<proteinExistence type="predicted"/>
<evidence type="ECO:0000313" key="3">
    <source>
        <dbReference type="Proteomes" id="UP000003330"/>
    </source>
</evidence>
<sequence>MFNTSILENIRMGRQTATDEEVLRAARLANVDAIVAKLPQGYQTIIGENGSKLSGGERQRISIARAFLKDAPIILLDEMSASLDVENEMAIQNSIRQLIKNKTVITVSHRMKSIEKADHIVVIDKGKVQAKGNHESLLVQSELYRNMVIKSRLSDDFSY</sequence>
<dbReference type="PROSITE" id="PS00211">
    <property type="entry name" value="ABC_TRANSPORTER_1"/>
    <property type="match status" value="1"/>
</dbReference>
<keyword evidence="3" id="KW-1185">Reference proteome</keyword>
<dbReference type="STRING" id="764299.STRIC_2313"/>
<feature type="domain" description="ABC transporter" evidence="1">
    <location>
        <begin position="15"/>
        <end position="79"/>
    </location>
</feature>
<organism evidence="2 3">
    <name type="scientific">Streptococcus ictaluri 707-05</name>
    <dbReference type="NCBI Taxonomy" id="764299"/>
    <lineage>
        <taxon>Bacteria</taxon>
        <taxon>Bacillati</taxon>
        <taxon>Bacillota</taxon>
        <taxon>Bacilli</taxon>
        <taxon>Lactobacillales</taxon>
        <taxon>Streptococcaceae</taxon>
        <taxon>Streptococcus</taxon>
    </lineage>
</organism>
<dbReference type="PANTHER" id="PTHR43394">
    <property type="entry name" value="ATP-DEPENDENT PERMEASE MDL1, MITOCHONDRIAL"/>
    <property type="match status" value="1"/>
</dbReference>